<proteinExistence type="predicted"/>
<reference evidence="1 2" key="1">
    <citation type="journal article" date="2019" name="New Phytol.">
        <title>Comparative genomics reveals unique wood-decay strategies and fruiting body development in the Schizophyllaceae.</title>
        <authorList>
            <person name="Almasi E."/>
            <person name="Sahu N."/>
            <person name="Krizsan K."/>
            <person name="Balint B."/>
            <person name="Kovacs G.M."/>
            <person name="Kiss B."/>
            <person name="Cseklye J."/>
            <person name="Drula E."/>
            <person name="Henrissat B."/>
            <person name="Nagy I."/>
            <person name="Chovatia M."/>
            <person name="Adam C."/>
            <person name="LaButti K."/>
            <person name="Lipzen A."/>
            <person name="Riley R."/>
            <person name="Grigoriev I.V."/>
            <person name="Nagy L.G."/>
        </authorList>
    </citation>
    <scope>NUCLEOTIDE SEQUENCE [LARGE SCALE GENOMIC DNA]</scope>
    <source>
        <strain evidence="1 2">NL-1724</strain>
    </source>
</reference>
<dbReference type="PANTHER" id="PTHR17695">
    <property type="entry name" value="SMALL SUBUNIT PROCESSOME COMPONENT 20 HOMOLOG"/>
    <property type="match status" value="1"/>
</dbReference>
<dbReference type="OrthoDB" id="360653at2759"/>
<dbReference type="InterPro" id="IPR052575">
    <property type="entry name" value="SSU_processome_comp_20"/>
</dbReference>
<accession>A0A550C3R9</accession>
<dbReference type="PANTHER" id="PTHR17695:SF11">
    <property type="entry name" value="SMALL SUBUNIT PROCESSOME COMPONENT 20 HOMOLOG"/>
    <property type="match status" value="1"/>
</dbReference>
<dbReference type="AlphaFoldDB" id="A0A550C3R9"/>
<sequence length="226" mass="24785">MSDSATMDERPRKRFRHETYAQSVQDVHAPRPTATDATFSDALDYWRQLNLAPAFLAFAKRTSPLAASLPLLVHNAEEVVEAWLDALRETDDEGHRVLLALLPPLLTDLRTTVVNKFDALLDATLNVLPRRPSKETLPHLLAALAAIFRTLLTSGALLETHARVLDAAKAAPDELQRALGEAWASVLRRKDMQAAPALLASVDEEADLFAAWALASACKNVAQSLH</sequence>
<feature type="non-terminal residue" evidence="1">
    <location>
        <position position="226"/>
    </location>
</feature>
<evidence type="ECO:0000313" key="1">
    <source>
        <dbReference type="EMBL" id="TRM59443.1"/>
    </source>
</evidence>
<dbReference type="EMBL" id="VDMD01000028">
    <property type="protein sequence ID" value="TRM59443.1"/>
    <property type="molecule type" value="Genomic_DNA"/>
</dbReference>
<evidence type="ECO:0000313" key="2">
    <source>
        <dbReference type="Proteomes" id="UP000320762"/>
    </source>
</evidence>
<name>A0A550C3R9_9AGAR</name>
<dbReference type="GO" id="GO:0030686">
    <property type="term" value="C:90S preribosome"/>
    <property type="evidence" value="ECO:0007669"/>
    <property type="project" value="TreeGrafter"/>
</dbReference>
<organism evidence="1 2">
    <name type="scientific">Schizophyllum amplum</name>
    <dbReference type="NCBI Taxonomy" id="97359"/>
    <lineage>
        <taxon>Eukaryota</taxon>
        <taxon>Fungi</taxon>
        <taxon>Dikarya</taxon>
        <taxon>Basidiomycota</taxon>
        <taxon>Agaricomycotina</taxon>
        <taxon>Agaricomycetes</taxon>
        <taxon>Agaricomycetidae</taxon>
        <taxon>Agaricales</taxon>
        <taxon>Schizophyllaceae</taxon>
        <taxon>Schizophyllum</taxon>
    </lineage>
</organism>
<dbReference type="GO" id="GO:0032040">
    <property type="term" value="C:small-subunit processome"/>
    <property type="evidence" value="ECO:0007669"/>
    <property type="project" value="TreeGrafter"/>
</dbReference>
<comment type="caution">
    <text evidence="1">The sequence shown here is derived from an EMBL/GenBank/DDBJ whole genome shotgun (WGS) entry which is preliminary data.</text>
</comment>
<dbReference type="STRING" id="97359.A0A550C3R9"/>
<gene>
    <name evidence="1" type="ORF">BD626DRAFT_462503</name>
</gene>
<dbReference type="Proteomes" id="UP000320762">
    <property type="component" value="Unassembled WGS sequence"/>
</dbReference>
<keyword evidence="2" id="KW-1185">Reference proteome</keyword>
<protein>
    <submittedName>
        <fullName evidence="1">Uncharacterized protein</fullName>
    </submittedName>
</protein>